<dbReference type="Gene3D" id="1.25.10.10">
    <property type="entry name" value="Leucine-rich Repeat Variant"/>
    <property type="match status" value="1"/>
</dbReference>
<feature type="compositionally biased region" description="Low complexity" evidence="6">
    <location>
        <begin position="552"/>
        <end position="575"/>
    </location>
</feature>
<keyword evidence="4" id="KW-0653">Protein transport</keyword>
<feature type="domain" description="Clathrin/coatomer adaptor adaptin-like N-terminal" evidence="7">
    <location>
        <begin position="49"/>
        <end position="233"/>
    </location>
</feature>
<evidence type="ECO:0000313" key="8">
    <source>
        <dbReference type="EMBL" id="KNC84278.1"/>
    </source>
</evidence>
<dbReference type="PANTHER" id="PTHR11134">
    <property type="entry name" value="ADAPTOR COMPLEX SUBUNIT BETA FAMILY MEMBER"/>
    <property type="match status" value="1"/>
</dbReference>
<proteinExistence type="inferred from homology"/>
<dbReference type="GO" id="GO:0030117">
    <property type="term" value="C:membrane coat"/>
    <property type="evidence" value="ECO:0007669"/>
    <property type="project" value="InterPro"/>
</dbReference>
<keyword evidence="3" id="KW-0813">Transport</keyword>
<evidence type="ECO:0000256" key="5">
    <source>
        <dbReference type="ARBA" id="ARBA00023136"/>
    </source>
</evidence>
<dbReference type="InterPro" id="IPR016024">
    <property type="entry name" value="ARM-type_fold"/>
</dbReference>
<feature type="compositionally biased region" description="Low complexity" evidence="6">
    <location>
        <begin position="599"/>
        <end position="615"/>
    </location>
</feature>
<evidence type="ECO:0000313" key="9">
    <source>
        <dbReference type="Proteomes" id="UP000054560"/>
    </source>
</evidence>
<dbReference type="OrthoDB" id="302453at2759"/>
<dbReference type="InterPro" id="IPR026739">
    <property type="entry name" value="AP_beta"/>
</dbReference>
<dbReference type="RefSeq" id="XP_014158180.1">
    <property type="nucleotide sequence ID" value="XM_014302705.1"/>
</dbReference>
<evidence type="ECO:0000256" key="1">
    <source>
        <dbReference type="ARBA" id="ARBA00004308"/>
    </source>
</evidence>
<accession>A0A0L0G7R9</accession>
<dbReference type="GO" id="GO:0012505">
    <property type="term" value="C:endomembrane system"/>
    <property type="evidence" value="ECO:0007669"/>
    <property type="project" value="UniProtKB-SubCell"/>
</dbReference>
<sequence>MCQCIVLGDDVQVVDENKPFYSDSDDSGAGSDSESNRESNSDSEVEQAMPVQMDADHRLLLNSVKPLLLSRNSGVVFAVAQLYYYLAPRLETAFVGQAMVRLVGLQREIAATVLSSIVTMSATRPQMFSPYLKSFFVRDDPVSVSLAKITVMVNLASETNISILLSEFGSYIRSVKTEVALAAIDGVGLCAQRLPSVTPNCIHTLTPFLSAGDETIAGQSIVVIQRLLQQPPPSTTATRPSAHHSSDSDSDSDDDNSRNQQRIDEEQAEYRDSVTRVIRSLAKLLMKGQITVPTARASVTWLVGEHVKQLPKLGPDVLRLQMKSYITLSKAEKLQVLNLASKLYLVRAKRSERYLNYVLLLTNYDADYDLRDKGRFLRGILGMKTKGIEPGRLADVLLCKKPAPAPPGKPTRDEFQLGTLSQVLGKRLHGYQPLPDFPSVAPDPTPRQVTWDRGATETSLSGKSGGFGMFPKSSNGFLNATPRTDSVGDERQRDFYSSSGSDSQTNSDSDYSNSSRRSSYSDSGSDSRSDGGHSTDSRGSARPHRHNRRAASSSSSGSQSEDFYSSSSNTDSDSSLPGRSAKTKKASKKAIPDTRSDYTDSGTDSGSQSDTGLYR</sequence>
<dbReference type="InterPro" id="IPR011989">
    <property type="entry name" value="ARM-like"/>
</dbReference>
<dbReference type="EMBL" id="KQ241775">
    <property type="protein sequence ID" value="KNC84278.1"/>
    <property type="molecule type" value="Genomic_DNA"/>
</dbReference>
<comment type="subcellular location">
    <subcellularLocation>
        <location evidence="1">Endomembrane system</location>
    </subcellularLocation>
</comment>
<evidence type="ECO:0000256" key="4">
    <source>
        <dbReference type="ARBA" id="ARBA00022927"/>
    </source>
</evidence>
<evidence type="ECO:0000256" key="3">
    <source>
        <dbReference type="ARBA" id="ARBA00022448"/>
    </source>
</evidence>
<evidence type="ECO:0000259" key="7">
    <source>
        <dbReference type="Pfam" id="PF01602"/>
    </source>
</evidence>
<comment type="similarity">
    <text evidence="2">Belongs to the adaptor complexes large subunit family.</text>
</comment>
<name>A0A0L0G7R9_9EUKA</name>
<dbReference type="STRING" id="667725.A0A0L0G7R9"/>
<dbReference type="SUPFAM" id="SSF48371">
    <property type="entry name" value="ARM repeat"/>
    <property type="match status" value="1"/>
</dbReference>
<dbReference type="GO" id="GO:0006886">
    <property type="term" value="P:intracellular protein transport"/>
    <property type="evidence" value="ECO:0007669"/>
    <property type="project" value="InterPro"/>
</dbReference>
<feature type="region of interest" description="Disordered" evidence="6">
    <location>
        <begin position="434"/>
        <end position="615"/>
    </location>
</feature>
<dbReference type="Proteomes" id="UP000054560">
    <property type="component" value="Unassembled WGS sequence"/>
</dbReference>
<feature type="compositionally biased region" description="Low complexity" evidence="6">
    <location>
        <begin position="497"/>
        <end position="524"/>
    </location>
</feature>
<keyword evidence="9" id="KW-1185">Reference proteome</keyword>
<gene>
    <name evidence="8" type="ORF">SARC_03504</name>
</gene>
<feature type="region of interest" description="Disordered" evidence="6">
    <location>
        <begin position="18"/>
        <end position="47"/>
    </location>
</feature>
<protein>
    <recommendedName>
        <fullName evidence="7">Clathrin/coatomer adaptor adaptin-like N-terminal domain-containing protein</fullName>
    </recommendedName>
</protein>
<reference evidence="8 9" key="1">
    <citation type="submission" date="2011-02" db="EMBL/GenBank/DDBJ databases">
        <title>The Genome Sequence of Sphaeroforma arctica JP610.</title>
        <authorList>
            <consortium name="The Broad Institute Genome Sequencing Platform"/>
            <person name="Russ C."/>
            <person name="Cuomo C."/>
            <person name="Young S.K."/>
            <person name="Zeng Q."/>
            <person name="Gargeya S."/>
            <person name="Alvarado L."/>
            <person name="Berlin A."/>
            <person name="Chapman S.B."/>
            <person name="Chen Z."/>
            <person name="Freedman E."/>
            <person name="Gellesch M."/>
            <person name="Goldberg J."/>
            <person name="Griggs A."/>
            <person name="Gujja S."/>
            <person name="Heilman E."/>
            <person name="Heiman D."/>
            <person name="Howarth C."/>
            <person name="Mehta T."/>
            <person name="Neiman D."/>
            <person name="Pearson M."/>
            <person name="Roberts A."/>
            <person name="Saif S."/>
            <person name="Shea T."/>
            <person name="Shenoy N."/>
            <person name="Sisk P."/>
            <person name="Stolte C."/>
            <person name="Sykes S."/>
            <person name="White J."/>
            <person name="Yandava C."/>
            <person name="Burger G."/>
            <person name="Gray M.W."/>
            <person name="Holland P.W.H."/>
            <person name="King N."/>
            <person name="Lang F.B.F."/>
            <person name="Roger A.J."/>
            <person name="Ruiz-Trillo I."/>
            <person name="Haas B."/>
            <person name="Nusbaum C."/>
            <person name="Birren B."/>
        </authorList>
    </citation>
    <scope>NUCLEOTIDE SEQUENCE [LARGE SCALE GENOMIC DNA]</scope>
    <source>
        <strain evidence="8 9">JP610</strain>
    </source>
</reference>
<keyword evidence="5" id="KW-0472">Membrane</keyword>
<feature type="domain" description="Clathrin/coatomer adaptor adaptin-like N-terminal" evidence="7">
    <location>
        <begin position="274"/>
        <end position="382"/>
    </location>
</feature>
<feature type="compositionally biased region" description="Basic and acidic residues" evidence="6">
    <location>
        <begin position="255"/>
        <end position="270"/>
    </location>
</feature>
<dbReference type="AlphaFoldDB" id="A0A0L0G7R9"/>
<dbReference type="GeneID" id="25904008"/>
<dbReference type="InterPro" id="IPR002553">
    <property type="entry name" value="Clathrin/coatomer_adapt-like_N"/>
</dbReference>
<evidence type="ECO:0000256" key="6">
    <source>
        <dbReference type="SAM" id="MobiDB-lite"/>
    </source>
</evidence>
<evidence type="ECO:0000256" key="2">
    <source>
        <dbReference type="ARBA" id="ARBA00006613"/>
    </source>
</evidence>
<dbReference type="Pfam" id="PF01602">
    <property type="entry name" value="Adaptin_N"/>
    <property type="match status" value="2"/>
</dbReference>
<feature type="compositionally biased region" description="Basic and acidic residues" evidence="6">
    <location>
        <begin position="525"/>
        <end position="536"/>
    </location>
</feature>
<dbReference type="eggNOG" id="KOG1060">
    <property type="taxonomic scope" value="Eukaryota"/>
</dbReference>
<dbReference type="GO" id="GO:0016192">
    <property type="term" value="P:vesicle-mediated transport"/>
    <property type="evidence" value="ECO:0007669"/>
    <property type="project" value="InterPro"/>
</dbReference>
<organism evidence="8 9">
    <name type="scientific">Sphaeroforma arctica JP610</name>
    <dbReference type="NCBI Taxonomy" id="667725"/>
    <lineage>
        <taxon>Eukaryota</taxon>
        <taxon>Ichthyosporea</taxon>
        <taxon>Ichthyophonida</taxon>
        <taxon>Sphaeroforma</taxon>
    </lineage>
</organism>
<feature type="region of interest" description="Disordered" evidence="6">
    <location>
        <begin position="231"/>
        <end position="270"/>
    </location>
</feature>
<feature type="compositionally biased region" description="Polar residues" evidence="6">
    <location>
        <begin position="472"/>
        <end position="484"/>
    </location>
</feature>